<protein>
    <recommendedName>
        <fullName evidence="1">GLUG domain-containing protein</fullName>
    </recommendedName>
</protein>
<evidence type="ECO:0000313" key="2">
    <source>
        <dbReference type="EMBL" id="EKC73270.1"/>
    </source>
</evidence>
<feature type="non-terminal residue" evidence="2">
    <location>
        <position position="1"/>
    </location>
</feature>
<dbReference type="InterPro" id="IPR011493">
    <property type="entry name" value="GLUG"/>
</dbReference>
<reference evidence="2" key="1">
    <citation type="journal article" date="2013" name="Environ. Microbiol.">
        <title>Microbiota from the distal guts of lean and obese adolescents exhibit partial functional redundancy besides clear differences in community structure.</title>
        <authorList>
            <person name="Ferrer M."/>
            <person name="Ruiz A."/>
            <person name="Lanza F."/>
            <person name="Haange S.B."/>
            <person name="Oberbach A."/>
            <person name="Till H."/>
            <person name="Bargiela R."/>
            <person name="Campoy C."/>
            <person name="Segura M.T."/>
            <person name="Richter M."/>
            <person name="von Bergen M."/>
            <person name="Seifert J."/>
            <person name="Suarez A."/>
        </authorList>
    </citation>
    <scope>NUCLEOTIDE SEQUENCE</scope>
</reference>
<dbReference type="AlphaFoldDB" id="K1U4K7"/>
<proteinExistence type="predicted"/>
<comment type="caution">
    <text evidence="2">The sequence shown here is derived from an EMBL/GenBank/DDBJ whole genome shotgun (WGS) entry which is preliminary data.</text>
</comment>
<organism evidence="2">
    <name type="scientific">human gut metagenome</name>
    <dbReference type="NCBI Taxonomy" id="408170"/>
    <lineage>
        <taxon>unclassified sequences</taxon>
        <taxon>metagenomes</taxon>
        <taxon>organismal metagenomes</taxon>
    </lineage>
</organism>
<dbReference type="Gene3D" id="2.160.20.110">
    <property type="match status" value="1"/>
</dbReference>
<gene>
    <name evidence="2" type="ORF">OBE_02475</name>
</gene>
<accession>K1U4K7</accession>
<evidence type="ECO:0000259" key="1">
    <source>
        <dbReference type="Pfam" id="PF07581"/>
    </source>
</evidence>
<feature type="domain" description="GLUG" evidence="1">
    <location>
        <begin position="177"/>
        <end position="200"/>
    </location>
</feature>
<name>K1U4K7_9ZZZZ</name>
<dbReference type="Pfam" id="PF07581">
    <property type="entry name" value="Glug"/>
    <property type="match status" value="1"/>
</dbReference>
<sequence length="213" mass="22381">DEWNGTSDISWYDGSGTLFQLESAAQFAGFAELVNSGTSFKGKTITLEVNVKLNRELKFDADHNVTNAGELRPWQPIGSSTHPFSGIFDGKNHVVSGLYCELDDKTSTSGPAGLFGLLRYGSDSENGETVVKNLRVTGSFVNGYRAGAVAGELDGSTYKGQWPSMVMDCTGDAVVKGTSAGGVVGYVDNNSRIEGCSHTGYVESNAGGRAGGV</sequence>
<dbReference type="EMBL" id="AJWZ01001613">
    <property type="protein sequence ID" value="EKC73270.1"/>
    <property type="molecule type" value="Genomic_DNA"/>
</dbReference>
<feature type="non-terminal residue" evidence="2">
    <location>
        <position position="213"/>
    </location>
</feature>